<protein>
    <submittedName>
        <fullName evidence="2">Nitroreductase family protein</fullName>
    </submittedName>
</protein>
<dbReference type="EMBL" id="JAOQJV010000008">
    <property type="protein sequence ID" value="MCU6700082.1"/>
    <property type="molecule type" value="Genomic_DNA"/>
</dbReference>
<dbReference type="Gene3D" id="3.40.109.10">
    <property type="entry name" value="NADH Oxidase"/>
    <property type="match status" value="1"/>
</dbReference>
<dbReference type="CDD" id="cd02151">
    <property type="entry name" value="nitroreductase"/>
    <property type="match status" value="1"/>
</dbReference>
<dbReference type="InterPro" id="IPR000415">
    <property type="entry name" value="Nitroreductase-like"/>
</dbReference>
<gene>
    <name evidence="2" type="ORF">OCV65_07540</name>
</gene>
<keyword evidence="3" id="KW-1185">Reference proteome</keyword>
<feature type="domain" description="Nitroreductase" evidence="1">
    <location>
        <begin position="65"/>
        <end position="150"/>
    </location>
</feature>
<dbReference type="PANTHER" id="PTHR23026">
    <property type="entry name" value="NADPH NITROREDUCTASE"/>
    <property type="match status" value="1"/>
</dbReference>
<dbReference type="Pfam" id="PF00881">
    <property type="entry name" value="Nitroreductase"/>
    <property type="match status" value="2"/>
</dbReference>
<name>A0ABT2S657_9FIRM</name>
<dbReference type="RefSeq" id="WP_262581539.1">
    <property type="nucleotide sequence ID" value="NZ_JAOQJV010000008.1"/>
</dbReference>
<evidence type="ECO:0000313" key="2">
    <source>
        <dbReference type="EMBL" id="MCU6700082.1"/>
    </source>
</evidence>
<accession>A0ABT2S657</accession>
<evidence type="ECO:0000259" key="1">
    <source>
        <dbReference type="Pfam" id="PF00881"/>
    </source>
</evidence>
<feature type="domain" description="Nitroreductase" evidence="1">
    <location>
        <begin position="8"/>
        <end position="59"/>
    </location>
</feature>
<reference evidence="2 3" key="1">
    <citation type="journal article" date="2021" name="ISME Commun">
        <title>Automated analysis of genomic sequences facilitates high-throughput and comprehensive description of bacteria.</title>
        <authorList>
            <person name="Hitch T.C.A."/>
        </authorList>
    </citation>
    <scope>NUCLEOTIDE SEQUENCE [LARGE SCALE GENOMIC DNA]</scope>
    <source>
        <strain evidence="2 3">Sanger_02</strain>
    </source>
</reference>
<evidence type="ECO:0000313" key="3">
    <source>
        <dbReference type="Proteomes" id="UP001207605"/>
    </source>
</evidence>
<dbReference type="PANTHER" id="PTHR23026:SF117">
    <property type="entry name" value="NITROREDUCTASE"/>
    <property type="match status" value="1"/>
</dbReference>
<dbReference type="SUPFAM" id="SSF55469">
    <property type="entry name" value="FMN-dependent nitroreductase-like"/>
    <property type="match status" value="1"/>
</dbReference>
<organism evidence="2 3">
    <name type="scientific">Dorea ammoniilytica</name>
    <dbReference type="NCBI Taxonomy" id="2981788"/>
    <lineage>
        <taxon>Bacteria</taxon>
        <taxon>Bacillati</taxon>
        <taxon>Bacillota</taxon>
        <taxon>Clostridia</taxon>
        <taxon>Lachnospirales</taxon>
        <taxon>Lachnospiraceae</taxon>
        <taxon>Dorea</taxon>
    </lineage>
</organism>
<comment type="caution">
    <text evidence="2">The sequence shown here is derived from an EMBL/GenBank/DDBJ whole genome shotgun (WGS) entry which is preliminary data.</text>
</comment>
<proteinExistence type="predicted"/>
<dbReference type="InterPro" id="IPR029479">
    <property type="entry name" value="Nitroreductase"/>
</dbReference>
<dbReference type="Proteomes" id="UP001207605">
    <property type="component" value="Unassembled WGS sequence"/>
</dbReference>
<sequence length="174" mass="19370">MSLLEMLQKRHSIRKYTDADISDQDLQTILQAGLLSASGRAVRPWEFIVVRNKETLQKMSGSRVGAAKMLENANAAIVVIADESKTDVWVEDCSIAMSNMHLAASTLGIGSCWIQGRLRMTPNDTTTEDYLRDLLGYPADYRLEATLSLGMPAEEKAQTELSALSVDKIHYEKY</sequence>
<dbReference type="InterPro" id="IPR050627">
    <property type="entry name" value="Nitroreductase/BluB"/>
</dbReference>